<keyword evidence="3" id="KW-0808">Transferase</keyword>
<feature type="transmembrane region" description="Helical" evidence="10">
    <location>
        <begin position="262"/>
        <end position="280"/>
    </location>
</feature>
<feature type="transmembrane region" description="Helical" evidence="10">
    <location>
        <begin position="286"/>
        <end position="304"/>
    </location>
</feature>
<feature type="transmembrane region" description="Helical" evidence="10">
    <location>
        <begin position="136"/>
        <end position="159"/>
    </location>
</feature>
<dbReference type="RefSeq" id="WP_254100689.1">
    <property type="nucleotide sequence ID" value="NZ_JANATA010000013.1"/>
</dbReference>
<feature type="transmembrane region" description="Helical" evidence="10">
    <location>
        <begin position="107"/>
        <end position="124"/>
    </location>
</feature>
<dbReference type="PROSITE" id="PS50109">
    <property type="entry name" value="HIS_KIN"/>
    <property type="match status" value="1"/>
</dbReference>
<dbReference type="Proteomes" id="UP001165413">
    <property type="component" value="Unassembled WGS sequence"/>
</dbReference>
<evidence type="ECO:0000256" key="10">
    <source>
        <dbReference type="SAM" id="Phobius"/>
    </source>
</evidence>
<dbReference type="Gene3D" id="1.20.5.1930">
    <property type="match status" value="1"/>
</dbReference>
<evidence type="ECO:0000256" key="5">
    <source>
        <dbReference type="ARBA" id="ARBA00022777"/>
    </source>
</evidence>
<dbReference type="GO" id="GO:0000155">
    <property type="term" value="F:phosphorelay sensor kinase activity"/>
    <property type="evidence" value="ECO:0007669"/>
    <property type="project" value="InterPro"/>
</dbReference>
<evidence type="ECO:0000256" key="3">
    <source>
        <dbReference type="ARBA" id="ARBA00022679"/>
    </source>
</evidence>
<dbReference type="PANTHER" id="PTHR24421">
    <property type="entry name" value="NITRATE/NITRITE SENSOR PROTEIN NARX-RELATED"/>
    <property type="match status" value="1"/>
</dbReference>
<keyword evidence="4 10" id="KW-0812">Transmembrane</keyword>
<protein>
    <submittedName>
        <fullName evidence="12">MASE1 domain-containing protein</fullName>
    </submittedName>
</protein>
<evidence type="ECO:0000313" key="13">
    <source>
        <dbReference type="Proteomes" id="UP001165413"/>
    </source>
</evidence>
<evidence type="ECO:0000256" key="4">
    <source>
        <dbReference type="ARBA" id="ARBA00022692"/>
    </source>
</evidence>
<feature type="coiled-coil region" evidence="9">
    <location>
        <begin position="315"/>
        <end position="349"/>
    </location>
</feature>
<keyword evidence="9" id="KW-0175">Coiled coil</keyword>
<organism evidence="12 13">
    <name type="scientific">Opacimonas viscosa</name>
    <dbReference type="NCBI Taxonomy" id="2961944"/>
    <lineage>
        <taxon>Bacteria</taxon>
        <taxon>Pseudomonadati</taxon>
        <taxon>Pseudomonadota</taxon>
        <taxon>Gammaproteobacteria</taxon>
        <taxon>Alteromonadales</taxon>
        <taxon>Alteromonadaceae</taxon>
        <taxon>Opacimonas</taxon>
    </lineage>
</organism>
<dbReference type="EMBL" id="JANATA010000013">
    <property type="protein sequence ID" value="MCP3428913.1"/>
    <property type="molecule type" value="Genomic_DNA"/>
</dbReference>
<feature type="transmembrane region" description="Helical" evidence="10">
    <location>
        <begin position="182"/>
        <end position="202"/>
    </location>
</feature>
<dbReference type="InterPro" id="IPR007895">
    <property type="entry name" value="MASE1"/>
</dbReference>
<dbReference type="Pfam" id="PF07730">
    <property type="entry name" value="HisKA_3"/>
    <property type="match status" value="1"/>
</dbReference>
<name>A0AA41X2P1_9ALTE</name>
<dbReference type="Pfam" id="PF05231">
    <property type="entry name" value="MASE1"/>
    <property type="match status" value="1"/>
</dbReference>
<dbReference type="SUPFAM" id="SSF55874">
    <property type="entry name" value="ATPase domain of HSP90 chaperone/DNA topoisomerase II/histidine kinase"/>
    <property type="match status" value="1"/>
</dbReference>
<feature type="transmembrane region" description="Helical" evidence="10">
    <location>
        <begin position="80"/>
        <end position="101"/>
    </location>
</feature>
<gene>
    <name evidence="12" type="ORF">NLF92_08125</name>
</gene>
<dbReference type="InterPro" id="IPR003594">
    <property type="entry name" value="HATPase_dom"/>
</dbReference>
<accession>A0AA41X2P1</accession>
<evidence type="ECO:0000313" key="12">
    <source>
        <dbReference type="EMBL" id="MCP3428913.1"/>
    </source>
</evidence>
<keyword evidence="13" id="KW-1185">Reference proteome</keyword>
<comment type="caution">
    <text evidence="12">The sequence shown here is derived from an EMBL/GenBank/DDBJ whole genome shotgun (WGS) entry which is preliminary data.</text>
</comment>
<evidence type="ECO:0000256" key="6">
    <source>
        <dbReference type="ARBA" id="ARBA00022989"/>
    </source>
</evidence>
<dbReference type="InterPro" id="IPR050482">
    <property type="entry name" value="Sensor_HK_TwoCompSys"/>
</dbReference>
<evidence type="ECO:0000259" key="11">
    <source>
        <dbReference type="PROSITE" id="PS50109"/>
    </source>
</evidence>
<feature type="transmembrane region" description="Helical" evidence="10">
    <location>
        <begin position="52"/>
        <end position="73"/>
    </location>
</feature>
<keyword evidence="8 10" id="KW-0472">Membrane</keyword>
<dbReference type="PANTHER" id="PTHR24421:SF58">
    <property type="entry name" value="SIGNAL TRANSDUCTION HISTIDINE-PROTEIN KINASE_PHOSPHATASE UHPB"/>
    <property type="match status" value="1"/>
</dbReference>
<dbReference type="InterPro" id="IPR005467">
    <property type="entry name" value="His_kinase_dom"/>
</dbReference>
<dbReference type="AlphaFoldDB" id="A0AA41X2P1"/>
<evidence type="ECO:0000256" key="1">
    <source>
        <dbReference type="ARBA" id="ARBA00004651"/>
    </source>
</evidence>
<comment type="subcellular location">
    <subcellularLocation>
        <location evidence="1">Cell membrane</location>
        <topology evidence="1">Multi-pass membrane protein</topology>
    </subcellularLocation>
</comment>
<dbReference type="InterPro" id="IPR036890">
    <property type="entry name" value="HATPase_C_sf"/>
</dbReference>
<feature type="transmembrane region" description="Helical" evidence="10">
    <location>
        <begin position="214"/>
        <end position="234"/>
    </location>
</feature>
<keyword evidence="7" id="KW-0902">Two-component regulatory system</keyword>
<dbReference type="GO" id="GO:0005886">
    <property type="term" value="C:plasma membrane"/>
    <property type="evidence" value="ECO:0007669"/>
    <property type="project" value="UniProtKB-SubCell"/>
</dbReference>
<feature type="domain" description="Histidine kinase" evidence="11">
    <location>
        <begin position="357"/>
        <end position="546"/>
    </location>
</feature>
<evidence type="ECO:0000256" key="7">
    <source>
        <dbReference type="ARBA" id="ARBA00023012"/>
    </source>
</evidence>
<evidence type="ECO:0000256" key="2">
    <source>
        <dbReference type="ARBA" id="ARBA00022475"/>
    </source>
</evidence>
<feature type="transmembrane region" description="Helical" evidence="10">
    <location>
        <begin position="26"/>
        <end position="46"/>
    </location>
</feature>
<evidence type="ECO:0000256" key="8">
    <source>
        <dbReference type="ARBA" id="ARBA00023136"/>
    </source>
</evidence>
<keyword evidence="6 10" id="KW-1133">Transmembrane helix</keyword>
<evidence type="ECO:0000256" key="9">
    <source>
        <dbReference type="SAM" id="Coils"/>
    </source>
</evidence>
<sequence>MAEPVLTSTHNWTRIFSANATMSQKFLANVIVLCFVCLCEFLFFTLSFNYTVVPGFVIWYFPLGFQFIIFMFLPYRYWPIAVLAICIGSGLSLRFEGSIYYQYLKHFFLTMCMVLHTLPIIVYARKYYINKHLFTLKSIIILVFLGMLVRLTNISFYFISNTSVYDRATPEQEFSIFLQHNIAAYPGVLMGVCVYLLVRWFNDNQIKISDPTKGVILEYVLLMTVAMIAMFHLHPTTQEIMKLLLFLPIIWFGYKYTWLGSVFCAIWINIVLLVLLTNAAPETLVGFQPFIVTYFLIGLVTAGLQIEDKRSRGALELQRTKLANTYQELSALQEQMQRLATDIVTFQEQEKKNLSQEIHDEIGQNITALRIAISLLDKQHNFQNEDLKYLQKMRDITDQVYDNAYQLMHWLRPRIIDEQGLQNTLEGYFFSVRLQDKGIAFTTTITDFVNALPDAVKIAIFRTTQECVDNVLQHSCCSNCELTITMQNSYVELSFRDDGVGYPKTILTEEYGLGLKSIANNVMALGGSMSIQNNHNGAELHVQLPV</sequence>
<dbReference type="InterPro" id="IPR011712">
    <property type="entry name" value="Sig_transdc_His_kin_sub3_dim/P"/>
</dbReference>
<dbReference type="Gene3D" id="3.30.565.10">
    <property type="entry name" value="Histidine kinase-like ATPase, C-terminal domain"/>
    <property type="match status" value="1"/>
</dbReference>
<dbReference type="GO" id="GO:0046983">
    <property type="term" value="F:protein dimerization activity"/>
    <property type="evidence" value="ECO:0007669"/>
    <property type="project" value="InterPro"/>
</dbReference>
<dbReference type="Pfam" id="PF02518">
    <property type="entry name" value="HATPase_c"/>
    <property type="match status" value="1"/>
</dbReference>
<keyword evidence="5" id="KW-0418">Kinase</keyword>
<keyword evidence="2" id="KW-1003">Cell membrane</keyword>
<proteinExistence type="predicted"/>
<reference evidence="12" key="1">
    <citation type="submission" date="2022-07" db="EMBL/GenBank/DDBJ databases">
        <title>Characterization of the Novel Bacterium Alteromonas immobilis LMIT006 and Alteromonas gregis LMIT007.</title>
        <authorList>
            <person name="Lin X."/>
        </authorList>
    </citation>
    <scope>NUCLEOTIDE SEQUENCE</scope>
    <source>
        <strain evidence="12">LMIT007</strain>
    </source>
</reference>